<name>A0ABU9VPH7_9CLOT</name>
<keyword evidence="11" id="KW-1185">Reference proteome</keyword>
<dbReference type="PANTHER" id="PTHR22911">
    <property type="entry name" value="ACYL-MALONYL CONDENSING ENZYME-RELATED"/>
    <property type="match status" value="1"/>
</dbReference>
<evidence type="ECO:0000256" key="5">
    <source>
        <dbReference type="ARBA" id="ARBA00022692"/>
    </source>
</evidence>
<accession>A0ABU9VPH7</accession>
<feature type="transmembrane region" description="Helical" evidence="8">
    <location>
        <begin position="183"/>
        <end position="203"/>
    </location>
</feature>
<evidence type="ECO:0000259" key="9">
    <source>
        <dbReference type="Pfam" id="PF00892"/>
    </source>
</evidence>
<feature type="transmembrane region" description="Helical" evidence="8">
    <location>
        <begin position="274"/>
        <end position="293"/>
    </location>
</feature>
<dbReference type="EMBL" id="JBCITM010000001">
    <property type="protein sequence ID" value="MEN1759088.1"/>
    <property type="molecule type" value="Genomic_DNA"/>
</dbReference>
<evidence type="ECO:0000256" key="7">
    <source>
        <dbReference type="ARBA" id="ARBA00023136"/>
    </source>
</evidence>
<dbReference type="SUPFAM" id="SSF103481">
    <property type="entry name" value="Multidrug resistance efflux transporter EmrE"/>
    <property type="match status" value="2"/>
</dbReference>
<feature type="transmembrane region" description="Helical" evidence="8">
    <location>
        <begin position="248"/>
        <end position="268"/>
    </location>
</feature>
<dbReference type="PANTHER" id="PTHR22911:SF137">
    <property type="entry name" value="SOLUTE CARRIER FAMILY 35 MEMBER G2-RELATED"/>
    <property type="match status" value="1"/>
</dbReference>
<evidence type="ECO:0000313" key="10">
    <source>
        <dbReference type="EMBL" id="MEN1759088.1"/>
    </source>
</evidence>
<evidence type="ECO:0000256" key="2">
    <source>
        <dbReference type="ARBA" id="ARBA00007362"/>
    </source>
</evidence>
<keyword evidence="5 8" id="KW-0812">Transmembrane</keyword>
<dbReference type="InterPro" id="IPR004626">
    <property type="entry name" value="RarD"/>
</dbReference>
<feature type="transmembrane region" description="Helical" evidence="8">
    <location>
        <begin position="158"/>
        <end position="174"/>
    </location>
</feature>
<keyword evidence="4" id="KW-1003">Cell membrane</keyword>
<dbReference type="InterPro" id="IPR037185">
    <property type="entry name" value="EmrE-like"/>
</dbReference>
<evidence type="ECO:0000256" key="6">
    <source>
        <dbReference type="ARBA" id="ARBA00022989"/>
    </source>
</evidence>
<dbReference type="RefSeq" id="WP_343184470.1">
    <property type="nucleotide sequence ID" value="NZ_JBCITM010000001.1"/>
</dbReference>
<proteinExistence type="inferred from homology"/>
<feature type="transmembrane region" description="Helical" evidence="8">
    <location>
        <begin position="215"/>
        <end position="236"/>
    </location>
</feature>
<keyword evidence="6 8" id="KW-1133">Transmembrane helix</keyword>
<dbReference type="Pfam" id="PF00892">
    <property type="entry name" value="EamA"/>
    <property type="match status" value="1"/>
</dbReference>
<evidence type="ECO:0000256" key="3">
    <source>
        <dbReference type="ARBA" id="ARBA00022448"/>
    </source>
</evidence>
<feature type="transmembrane region" description="Helical" evidence="8">
    <location>
        <begin position="40"/>
        <end position="61"/>
    </location>
</feature>
<gene>
    <name evidence="10" type="primary">rarD</name>
    <name evidence="10" type="ORF">AAIG11_01260</name>
</gene>
<dbReference type="Proteomes" id="UP001407405">
    <property type="component" value="Unassembled WGS sequence"/>
</dbReference>
<feature type="transmembrane region" description="Helical" evidence="8">
    <location>
        <begin position="135"/>
        <end position="152"/>
    </location>
</feature>
<feature type="transmembrane region" description="Helical" evidence="8">
    <location>
        <begin position="81"/>
        <end position="99"/>
    </location>
</feature>
<comment type="caution">
    <text evidence="10">The sequence shown here is derived from an EMBL/GenBank/DDBJ whole genome shotgun (WGS) entry which is preliminary data.</text>
</comment>
<dbReference type="NCBIfam" id="TIGR00688">
    <property type="entry name" value="rarD"/>
    <property type="match status" value="1"/>
</dbReference>
<protein>
    <submittedName>
        <fullName evidence="10">EamA family transporter RarD</fullName>
    </submittedName>
</protein>
<comment type="similarity">
    <text evidence="2">Belongs to the EamA transporter family.</text>
</comment>
<evidence type="ECO:0000313" key="11">
    <source>
        <dbReference type="Proteomes" id="UP001407405"/>
    </source>
</evidence>
<sequence>MTTESSTSSTTGAVKGIYYALAAFMLWGFLPLYWKTLQSFSAGIILANRIIWSAIFVFFLLKKRKQMETVKSVIRDKKQLFRVFLSAVVISGNWFVYIWAVNANHVIEASMGYYINPLIVILMGMLILKEKLNLMEGAAIILAFAGVLFITWQYGQVPWISLFLATSFSLYGLCKKMVQVDSLVALGLETLILTPIALIYLAVNFKTFMATLQTVSWVTVALLILSGVLTALPLLWFAQAAKLVTMSILGFSQYLSPSISLLLGIFLFKEPFSTTHAISFALIWTGLLIFSLAQTRKMHQLKKQPPAQSV</sequence>
<dbReference type="InterPro" id="IPR000620">
    <property type="entry name" value="EamA_dom"/>
</dbReference>
<reference evidence="10 11" key="1">
    <citation type="submission" date="2024-04" db="EMBL/GenBank/DDBJ databases">
        <title>Genome sequencing and metabolic network reconstruction of aminoacids and betaine degradation by Anoxynatronum sibiricum.</title>
        <authorList>
            <person name="Detkova E.N."/>
            <person name="Boltjanskaja Y.V."/>
            <person name="Mardanov A.V."/>
            <person name="Kevbrin V."/>
        </authorList>
    </citation>
    <scope>NUCLEOTIDE SEQUENCE [LARGE SCALE GENOMIC DNA]</scope>
    <source>
        <strain evidence="10 11">Z-7981</strain>
    </source>
</reference>
<feature type="domain" description="EamA" evidence="9">
    <location>
        <begin position="15"/>
        <end position="151"/>
    </location>
</feature>
<keyword evidence="3" id="KW-0813">Transport</keyword>
<comment type="subcellular location">
    <subcellularLocation>
        <location evidence="1">Cell membrane</location>
        <topology evidence="1">Multi-pass membrane protein</topology>
    </subcellularLocation>
</comment>
<keyword evidence="7 8" id="KW-0472">Membrane</keyword>
<feature type="transmembrane region" description="Helical" evidence="8">
    <location>
        <begin position="111"/>
        <end position="128"/>
    </location>
</feature>
<evidence type="ECO:0000256" key="8">
    <source>
        <dbReference type="SAM" id="Phobius"/>
    </source>
</evidence>
<evidence type="ECO:0000256" key="4">
    <source>
        <dbReference type="ARBA" id="ARBA00022475"/>
    </source>
</evidence>
<organism evidence="10 11">
    <name type="scientific">Anoxynatronum sibiricum</name>
    <dbReference type="NCBI Taxonomy" id="210623"/>
    <lineage>
        <taxon>Bacteria</taxon>
        <taxon>Bacillati</taxon>
        <taxon>Bacillota</taxon>
        <taxon>Clostridia</taxon>
        <taxon>Eubacteriales</taxon>
        <taxon>Clostridiaceae</taxon>
        <taxon>Anoxynatronum</taxon>
    </lineage>
</organism>
<feature type="transmembrane region" description="Helical" evidence="8">
    <location>
        <begin position="16"/>
        <end position="34"/>
    </location>
</feature>
<evidence type="ECO:0000256" key="1">
    <source>
        <dbReference type="ARBA" id="ARBA00004651"/>
    </source>
</evidence>